<dbReference type="AlphaFoldDB" id="A0A9W7B9K7"/>
<evidence type="ECO:0000256" key="2">
    <source>
        <dbReference type="ARBA" id="ARBA00022454"/>
    </source>
</evidence>
<dbReference type="PROSITE" id="PS50280">
    <property type="entry name" value="SET"/>
    <property type="match status" value="1"/>
</dbReference>
<reference evidence="10" key="1">
    <citation type="journal article" date="2023" name="Commun. Biol.">
        <title>Genome analysis of Parmales, the sister group of diatoms, reveals the evolutionary specialization of diatoms from phago-mixotrophs to photoautotrophs.</title>
        <authorList>
            <person name="Ban H."/>
            <person name="Sato S."/>
            <person name="Yoshikawa S."/>
            <person name="Yamada K."/>
            <person name="Nakamura Y."/>
            <person name="Ichinomiya M."/>
            <person name="Sato N."/>
            <person name="Blanc-Mathieu R."/>
            <person name="Endo H."/>
            <person name="Kuwata A."/>
            <person name="Ogata H."/>
        </authorList>
    </citation>
    <scope>NUCLEOTIDE SEQUENCE [LARGE SCALE GENOMIC DNA]</scope>
    <source>
        <strain evidence="10">NIES 3699</strain>
    </source>
</reference>
<evidence type="ECO:0000256" key="5">
    <source>
        <dbReference type="ARBA" id="ARBA00022691"/>
    </source>
</evidence>
<dbReference type="Proteomes" id="UP001165160">
    <property type="component" value="Unassembled WGS sequence"/>
</dbReference>
<comment type="subcellular location">
    <subcellularLocation>
        <location evidence="1">Chromosome</location>
    </subcellularLocation>
</comment>
<protein>
    <recommendedName>
        <fullName evidence="8">SET domain-containing protein</fullName>
    </recommendedName>
</protein>
<dbReference type="SMART" id="SM00317">
    <property type="entry name" value="SET"/>
    <property type="match status" value="1"/>
</dbReference>
<dbReference type="Gene3D" id="2.170.270.10">
    <property type="entry name" value="SET domain"/>
    <property type="match status" value="1"/>
</dbReference>
<evidence type="ECO:0000256" key="7">
    <source>
        <dbReference type="ARBA" id="ARBA00022833"/>
    </source>
</evidence>
<dbReference type="PANTHER" id="PTHR46223">
    <property type="entry name" value="HISTONE-LYSINE N-METHYLTRANSFERASE SUV39H"/>
    <property type="match status" value="1"/>
</dbReference>
<keyword evidence="7" id="KW-0862">Zinc</keyword>
<dbReference type="InterPro" id="IPR001214">
    <property type="entry name" value="SET_dom"/>
</dbReference>
<dbReference type="GO" id="GO:0005694">
    <property type="term" value="C:chromosome"/>
    <property type="evidence" value="ECO:0007669"/>
    <property type="project" value="UniProtKB-SubCell"/>
</dbReference>
<sequence>MKFPQKLFAQDTAAGRQLRLTGLSAATVLFAASAGIEGVLKNSALLAYVPGSIAAAVIASRSIPAPVFRSKPLQMGVDVEVLPSEGRGEGLFALRTIEKGSYIFDYLGETLSQEEIDEKYVGVRSDSSSTAYLLELNGPLGLKPTFVDAFDPTLSNAARFMNHGGDASNLYKFKQRYPTRRLSFFAKERIESGEELLWNYGASYWKNREEEIV</sequence>
<keyword evidence="4" id="KW-0808">Transferase</keyword>
<accession>A0A9W7B9K7</accession>
<dbReference type="InterPro" id="IPR050973">
    <property type="entry name" value="H3K9_Histone-Lys_N-MTase"/>
</dbReference>
<evidence type="ECO:0000256" key="3">
    <source>
        <dbReference type="ARBA" id="ARBA00022603"/>
    </source>
</evidence>
<evidence type="ECO:0000256" key="6">
    <source>
        <dbReference type="ARBA" id="ARBA00022723"/>
    </source>
</evidence>
<dbReference type="GO" id="GO:0046872">
    <property type="term" value="F:metal ion binding"/>
    <property type="evidence" value="ECO:0007669"/>
    <property type="project" value="UniProtKB-KW"/>
</dbReference>
<keyword evidence="5" id="KW-0949">S-adenosyl-L-methionine</keyword>
<evidence type="ECO:0000256" key="1">
    <source>
        <dbReference type="ARBA" id="ARBA00004286"/>
    </source>
</evidence>
<keyword evidence="2" id="KW-0158">Chromosome</keyword>
<keyword evidence="6" id="KW-0479">Metal-binding</keyword>
<feature type="domain" description="SET" evidence="8">
    <location>
        <begin position="77"/>
        <end position="201"/>
    </location>
</feature>
<dbReference type="SUPFAM" id="SSF82199">
    <property type="entry name" value="SET domain"/>
    <property type="match status" value="1"/>
</dbReference>
<dbReference type="EMBL" id="BRXX01000059">
    <property type="protein sequence ID" value="GMH86367.1"/>
    <property type="molecule type" value="Genomic_DNA"/>
</dbReference>
<evidence type="ECO:0000313" key="9">
    <source>
        <dbReference type="EMBL" id="GMH86367.1"/>
    </source>
</evidence>
<evidence type="ECO:0000256" key="4">
    <source>
        <dbReference type="ARBA" id="ARBA00022679"/>
    </source>
</evidence>
<dbReference type="InterPro" id="IPR046341">
    <property type="entry name" value="SET_dom_sf"/>
</dbReference>
<name>A0A9W7B9K7_9STRA</name>
<dbReference type="Pfam" id="PF00856">
    <property type="entry name" value="SET"/>
    <property type="match status" value="1"/>
</dbReference>
<dbReference type="GO" id="GO:0008168">
    <property type="term" value="F:methyltransferase activity"/>
    <property type="evidence" value="ECO:0007669"/>
    <property type="project" value="UniProtKB-KW"/>
</dbReference>
<gene>
    <name evidence="9" type="ORF">TrVE_jg7867</name>
</gene>
<comment type="caution">
    <text evidence="9">The sequence shown here is derived from an EMBL/GenBank/DDBJ whole genome shotgun (WGS) entry which is preliminary data.</text>
</comment>
<organism evidence="9 10">
    <name type="scientific">Triparma verrucosa</name>
    <dbReference type="NCBI Taxonomy" id="1606542"/>
    <lineage>
        <taxon>Eukaryota</taxon>
        <taxon>Sar</taxon>
        <taxon>Stramenopiles</taxon>
        <taxon>Ochrophyta</taxon>
        <taxon>Bolidophyceae</taxon>
        <taxon>Parmales</taxon>
        <taxon>Triparmaceae</taxon>
        <taxon>Triparma</taxon>
    </lineage>
</organism>
<evidence type="ECO:0000313" key="10">
    <source>
        <dbReference type="Proteomes" id="UP001165160"/>
    </source>
</evidence>
<keyword evidence="10" id="KW-1185">Reference proteome</keyword>
<keyword evidence="3" id="KW-0489">Methyltransferase</keyword>
<dbReference type="PANTHER" id="PTHR46223:SF3">
    <property type="entry name" value="HISTONE-LYSINE N-METHYLTRANSFERASE SET-23"/>
    <property type="match status" value="1"/>
</dbReference>
<proteinExistence type="predicted"/>
<dbReference type="GO" id="GO:0032259">
    <property type="term" value="P:methylation"/>
    <property type="evidence" value="ECO:0007669"/>
    <property type="project" value="UniProtKB-KW"/>
</dbReference>
<evidence type="ECO:0000259" key="8">
    <source>
        <dbReference type="PROSITE" id="PS50280"/>
    </source>
</evidence>